<proteinExistence type="predicted"/>
<sequence>MHAGIRVRVRRPELPREQHACCQSCRSAEQRSPPPAGIDPAWGPGNRRSGPDQGVYPAMRP</sequence>
<feature type="region of interest" description="Disordered" evidence="1">
    <location>
        <begin position="24"/>
        <end position="61"/>
    </location>
</feature>
<reference evidence="2" key="1">
    <citation type="journal article" date="2015" name="Proc. Natl. Acad. Sci. U.S.A.">
        <title>Networks of energetic and metabolic interactions define dynamics in microbial communities.</title>
        <authorList>
            <person name="Embree M."/>
            <person name="Liu J.K."/>
            <person name="Al-Bassam M.M."/>
            <person name="Zengler K."/>
        </authorList>
    </citation>
    <scope>NUCLEOTIDE SEQUENCE</scope>
</reference>
<evidence type="ECO:0000313" key="2">
    <source>
        <dbReference type="EMBL" id="KUG19113.1"/>
    </source>
</evidence>
<accession>A0A0W8FDX7</accession>
<organism evidence="2">
    <name type="scientific">hydrocarbon metagenome</name>
    <dbReference type="NCBI Taxonomy" id="938273"/>
    <lineage>
        <taxon>unclassified sequences</taxon>
        <taxon>metagenomes</taxon>
        <taxon>ecological metagenomes</taxon>
    </lineage>
</organism>
<evidence type="ECO:0000256" key="1">
    <source>
        <dbReference type="SAM" id="MobiDB-lite"/>
    </source>
</evidence>
<comment type="caution">
    <text evidence="2">The sequence shown here is derived from an EMBL/GenBank/DDBJ whole genome shotgun (WGS) entry which is preliminary data.</text>
</comment>
<dbReference type="AlphaFoldDB" id="A0A0W8FDX7"/>
<dbReference type="EMBL" id="LNQE01001326">
    <property type="protein sequence ID" value="KUG19113.1"/>
    <property type="molecule type" value="Genomic_DNA"/>
</dbReference>
<protein>
    <submittedName>
        <fullName evidence="2">Uncharacterized protein</fullName>
    </submittedName>
</protein>
<name>A0A0W8FDX7_9ZZZZ</name>
<gene>
    <name evidence="2" type="ORF">ASZ90_011175</name>
</gene>